<gene>
    <name evidence="2" type="ORF">GUJ93_ZPchr0005g16222</name>
</gene>
<accession>A0A8J5T5A7</accession>
<comment type="caution">
    <text evidence="2">The sequence shown here is derived from an EMBL/GenBank/DDBJ whole genome shotgun (WGS) entry which is preliminary data.</text>
</comment>
<reference evidence="2" key="2">
    <citation type="submission" date="2021-02" db="EMBL/GenBank/DDBJ databases">
        <authorList>
            <person name="Kimball J.A."/>
            <person name="Haas M.W."/>
            <person name="Macchietto M."/>
            <person name="Kono T."/>
            <person name="Duquette J."/>
            <person name="Shao M."/>
        </authorList>
    </citation>
    <scope>NUCLEOTIDE SEQUENCE</scope>
    <source>
        <tissue evidence="2">Fresh leaf tissue</tissue>
    </source>
</reference>
<keyword evidence="3" id="KW-1185">Reference proteome</keyword>
<evidence type="ECO:0000256" key="1">
    <source>
        <dbReference type="SAM" id="MobiDB-lite"/>
    </source>
</evidence>
<organism evidence="2 3">
    <name type="scientific">Zizania palustris</name>
    <name type="common">Northern wild rice</name>
    <dbReference type="NCBI Taxonomy" id="103762"/>
    <lineage>
        <taxon>Eukaryota</taxon>
        <taxon>Viridiplantae</taxon>
        <taxon>Streptophyta</taxon>
        <taxon>Embryophyta</taxon>
        <taxon>Tracheophyta</taxon>
        <taxon>Spermatophyta</taxon>
        <taxon>Magnoliopsida</taxon>
        <taxon>Liliopsida</taxon>
        <taxon>Poales</taxon>
        <taxon>Poaceae</taxon>
        <taxon>BOP clade</taxon>
        <taxon>Oryzoideae</taxon>
        <taxon>Oryzeae</taxon>
        <taxon>Zizaniinae</taxon>
        <taxon>Zizania</taxon>
    </lineage>
</organism>
<sequence length="67" mass="7434">MLRSSKSPLGHHFCSSTSALPNAGDLPRADASTCGLPTCSICLQGKKPQRRRWVLEFGTNMTTYYRM</sequence>
<evidence type="ECO:0000313" key="3">
    <source>
        <dbReference type="Proteomes" id="UP000729402"/>
    </source>
</evidence>
<reference evidence="2" key="1">
    <citation type="journal article" date="2021" name="bioRxiv">
        <title>Whole Genome Assembly and Annotation of Northern Wild Rice, Zizania palustris L., Supports a Whole Genome Duplication in the Zizania Genus.</title>
        <authorList>
            <person name="Haas M."/>
            <person name="Kono T."/>
            <person name="Macchietto M."/>
            <person name="Millas R."/>
            <person name="McGilp L."/>
            <person name="Shao M."/>
            <person name="Duquette J."/>
            <person name="Hirsch C.N."/>
            <person name="Kimball J."/>
        </authorList>
    </citation>
    <scope>NUCLEOTIDE SEQUENCE</scope>
    <source>
        <tissue evidence="2">Fresh leaf tissue</tissue>
    </source>
</reference>
<feature type="region of interest" description="Disordered" evidence="1">
    <location>
        <begin position="1"/>
        <end position="23"/>
    </location>
</feature>
<dbReference type="Proteomes" id="UP000729402">
    <property type="component" value="Unassembled WGS sequence"/>
</dbReference>
<name>A0A8J5T5A7_ZIZPA</name>
<protein>
    <submittedName>
        <fullName evidence="2">Uncharacterized protein</fullName>
    </submittedName>
</protein>
<proteinExistence type="predicted"/>
<dbReference type="EMBL" id="JAAALK010000284">
    <property type="protein sequence ID" value="KAG8068979.1"/>
    <property type="molecule type" value="Genomic_DNA"/>
</dbReference>
<dbReference type="AlphaFoldDB" id="A0A8J5T5A7"/>
<evidence type="ECO:0000313" key="2">
    <source>
        <dbReference type="EMBL" id="KAG8068979.1"/>
    </source>
</evidence>